<dbReference type="InterPro" id="IPR015168">
    <property type="entry name" value="SsuA/THI5"/>
</dbReference>
<protein>
    <recommendedName>
        <fullName evidence="1">SsuA/THI5-like domain-containing protein</fullName>
    </recommendedName>
</protein>
<accession>A0A644W6T1</accession>
<dbReference type="Gene3D" id="3.40.190.10">
    <property type="entry name" value="Periplasmic binding protein-like II"/>
    <property type="match status" value="2"/>
</dbReference>
<reference evidence="2" key="1">
    <citation type="submission" date="2019-08" db="EMBL/GenBank/DDBJ databases">
        <authorList>
            <person name="Kucharzyk K."/>
            <person name="Murdoch R.W."/>
            <person name="Higgins S."/>
            <person name="Loffler F."/>
        </authorList>
    </citation>
    <scope>NUCLEOTIDE SEQUENCE</scope>
</reference>
<feature type="domain" description="SsuA/THI5-like" evidence="1">
    <location>
        <begin position="145"/>
        <end position="290"/>
    </location>
</feature>
<organism evidence="2">
    <name type="scientific">bioreactor metagenome</name>
    <dbReference type="NCBI Taxonomy" id="1076179"/>
    <lineage>
        <taxon>unclassified sequences</taxon>
        <taxon>metagenomes</taxon>
        <taxon>ecological metagenomes</taxon>
    </lineage>
</organism>
<evidence type="ECO:0000259" key="1">
    <source>
        <dbReference type="Pfam" id="PF09084"/>
    </source>
</evidence>
<dbReference type="InterPro" id="IPR027024">
    <property type="entry name" value="UCP027386_ABC_sbc_TM0202"/>
</dbReference>
<dbReference type="EMBL" id="VSSQ01000668">
    <property type="protein sequence ID" value="MPL99469.1"/>
    <property type="molecule type" value="Genomic_DNA"/>
</dbReference>
<proteinExistence type="predicted"/>
<sequence length="357" mass="37381">MSTVNLKRYLALLLVFAMILGLSACSLFAASSPSQSPAAASPSASASPSADNRTAVNLTLLKGPTGVGAAKMLSDNDAGLTANNYKVTVSSDNSEVAARLTSGQTDIAALATNVAANLFNKSGGDIKLLALNTLGVLYILERGGTKVNSMTDLKGKTLYATGQGANPEFVLNFLLEQNGLVPGTDVKIVWKTSDEVSALMLTGDAEYCMLPVPAVTALELKTAGSDAASKIVPVLNLTEEWDNTADSSSLIMGCVVVRSKFAEENPQAVSDFLTEYAASIQYVKDNPEDAAVLVARYGITPSEAIAKAAIPDCNLICVSGKDMRDAIQGYYEVLFSVDPASIGGSIPDDSFYFFVQK</sequence>
<dbReference type="PROSITE" id="PS51257">
    <property type="entry name" value="PROKAR_LIPOPROTEIN"/>
    <property type="match status" value="1"/>
</dbReference>
<evidence type="ECO:0000313" key="2">
    <source>
        <dbReference type="EMBL" id="MPL99469.1"/>
    </source>
</evidence>
<dbReference type="Pfam" id="PF09084">
    <property type="entry name" value="NMT1"/>
    <property type="match status" value="1"/>
</dbReference>
<dbReference type="PANTHER" id="PTHR30024">
    <property type="entry name" value="ALIPHATIC SULFONATES-BINDING PROTEIN-RELATED"/>
    <property type="match status" value="1"/>
</dbReference>
<name>A0A644W6T1_9ZZZZ</name>
<dbReference type="AlphaFoldDB" id="A0A644W6T1"/>
<dbReference type="PIRSF" id="PIRSF027386">
    <property type="entry name" value="UCP027386_ABC_sbc_TM0202"/>
    <property type="match status" value="1"/>
</dbReference>
<comment type="caution">
    <text evidence="2">The sequence shown here is derived from an EMBL/GenBank/DDBJ whole genome shotgun (WGS) entry which is preliminary data.</text>
</comment>
<dbReference type="PANTHER" id="PTHR30024:SF46">
    <property type="entry name" value="ABC TRANSPORTER, SUBSTRATE-BINDING LIPOPROTEIN"/>
    <property type="match status" value="1"/>
</dbReference>
<gene>
    <name evidence="2" type="ORF">SDC9_45687</name>
</gene>
<dbReference type="SUPFAM" id="SSF53850">
    <property type="entry name" value="Periplasmic binding protein-like II"/>
    <property type="match status" value="1"/>
</dbReference>